<feature type="region of interest" description="Disordered" evidence="1">
    <location>
        <begin position="36"/>
        <end position="97"/>
    </location>
</feature>
<organism evidence="2 3">
    <name type="scientific">Sugiyamaella lignohabitans</name>
    <dbReference type="NCBI Taxonomy" id="796027"/>
    <lineage>
        <taxon>Eukaryota</taxon>
        <taxon>Fungi</taxon>
        <taxon>Dikarya</taxon>
        <taxon>Ascomycota</taxon>
        <taxon>Saccharomycotina</taxon>
        <taxon>Dipodascomycetes</taxon>
        <taxon>Dipodascales</taxon>
        <taxon>Trichomonascaceae</taxon>
        <taxon>Sugiyamaella</taxon>
    </lineage>
</organism>
<proteinExistence type="predicted"/>
<evidence type="ECO:0000313" key="2">
    <source>
        <dbReference type="EMBL" id="ANB11050.1"/>
    </source>
</evidence>
<accession>A0A167C063</accession>
<sequence length="335" mass="35749">MSLIFYTGNTLDQTLLNDQKLSGRIINSIQAWRSNRSYSDPLKGSRNSTANGNSSGTAATIQTTAAVTSSTTTASTSTTTTDSSTTITSSTTNSTSTNTTAVIVPPISFHKPTAGCPNADLTAKLFLPANATPNQAHIAINEMLDIIGPLIPAGSVDGDALIKIFIISLEGLSFSADSDEEQNGNSASSSVSPSVEKIADIWKQVVSAVQTRYPKLVEKYGIAELSTEKLTKLLAHLEAESAVLPSVDHINAADCCALPPGLISIAKQRGIRLLAHHDPEEMLSQDALNRVLEAYNPELSSSSYRWNWILRLTYIAHDRQVLAGNDYLVSVSPSE</sequence>
<feature type="compositionally biased region" description="Low complexity" evidence="1">
    <location>
        <begin position="54"/>
        <end position="97"/>
    </location>
</feature>
<evidence type="ECO:0000313" key="3">
    <source>
        <dbReference type="Proteomes" id="UP000189580"/>
    </source>
</evidence>
<keyword evidence="3" id="KW-1185">Reference proteome</keyword>
<reference evidence="2 3" key="1">
    <citation type="submission" date="2016-02" db="EMBL/GenBank/DDBJ databases">
        <title>Complete genome sequence and transcriptome regulation of the pentose utilising yeast Sugiyamaella lignohabitans.</title>
        <authorList>
            <person name="Bellasio M."/>
            <person name="Peymann A."/>
            <person name="Valli M."/>
            <person name="Sipitzky M."/>
            <person name="Graf A."/>
            <person name="Sauer M."/>
            <person name="Marx H."/>
            <person name="Mattanovich D."/>
        </authorList>
    </citation>
    <scope>NUCLEOTIDE SEQUENCE [LARGE SCALE GENOMIC DNA]</scope>
    <source>
        <strain evidence="2 3">CBS 10342</strain>
    </source>
</reference>
<dbReference type="Proteomes" id="UP000189580">
    <property type="component" value="Chromosome c"/>
</dbReference>
<dbReference type="GO" id="GO:0006750">
    <property type="term" value="P:glutathione biosynthetic process"/>
    <property type="evidence" value="ECO:0007669"/>
    <property type="project" value="InterPro"/>
</dbReference>
<dbReference type="AlphaFoldDB" id="A0A167C063"/>
<dbReference type="PANTHER" id="PTHR13295:SF4">
    <property type="entry name" value="GLUTAMATE--CYSTEINE LIGASE REGULATORY SUBUNIT"/>
    <property type="match status" value="1"/>
</dbReference>
<dbReference type="OrthoDB" id="5596051at2759"/>
<name>A0A167C063_9ASCO</name>
<dbReference type="RefSeq" id="XP_018733527.1">
    <property type="nucleotide sequence ID" value="XM_018880880.1"/>
</dbReference>
<dbReference type="InterPro" id="IPR032963">
    <property type="entry name" value="Gclm"/>
</dbReference>
<dbReference type="EMBL" id="CP014500">
    <property type="protein sequence ID" value="ANB11050.1"/>
    <property type="molecule type" value="Genomic_DNA"/>
</dbReference>
<evidence type="ECO:0008006" key="4">
    <source>
        <dbReference type="Google" id="ProtNLM"/>
    </source>
</evidence>
<protein>
    <recommendedName>
        <fullName evidence="4">Gamma-ECS regulatory subunit</fullName>
    </recommendedName>
</protein>
<dbReference type="GO" id="GO:0035226">
    <property type="term" value="F:glutamate-cysteine ligase catalytic subunit binding"/>
    <property type="evidence" value="ECO:0007669"/>
    <property type="project" value="InterPro"/>
</dbReference>
<dbReference type="PANTHER" id="PTHR13295">
    <property type="entry name" value="GLUTAMATE CYSTEINE LIGASE REGULATORY SUBUNIT"/>
    <property type="match status" value="1"/>
</dbReference>
<dbReference type="GeneID" id="30035912"/>
<dbReference type="GO" id="GO:0030234">
    <property type="term" value="F:enzyme regulator activity"/>
    <property type="evidence" value="ECO:0007669"/>
    <property type="project" value="TreeGrafter"/>
</dbReference>
<evidence type="ECO:0000256" key="1">
    <source>
        <dbReference type="SAM" id="MobiDB-lite"/>
    </source>
</evidence>
<gene>
    <name evidence="2" type="ORF">AWJ20_3846</name>
</gene>
<dbReference type="KEGG" id="slb:AWJ20_3846"/>
<dbReference type="GO" id="GO:0017109">
    <property type="term" value="C:glutamate-cysteine ligase complex"/>
    <property type="evidence" value="ECO:0007669"/>
    <property type="project" value="TreeGrafter"/>
</dbReference>